<dbReference type="AlphaFoldDB" id="A0AAN9A7U6"/>
<evidence type="ECO:0000256" key="1">
    <source>
        <dbReference type="SAM" id="MobiDB-lite"/>
    </source>
</evidence>
<sequence>MDTTLMEHVTPRIPEPEKATPGCHPIPTYVKWKTTRAYLNEHFFLNIPASTSGEDLKVMRCRSFLSSCKDGNKFCGPQTQVQRHQTLIIKQNGVIITNITVHFYEDESCICGNEKWYNLSAHNDISAPPVILRAKYTPPVNERIFKEIRPNNMSN</sequence>
<evidence type="ECO:0000313" key="2">
    <source>
        <dbReference type="EMBL" id="KAK7073087.1"/>
    </source>
</evidence>
<keyword evidence="3" id="KW-1185">Reference proteome</keyword>
<gene>
    <name evidence="2" type="ORF">SK128_011741</name>
</gene>
<dbReference type="Proteomes" id="UP001381693">
    <property type="component" value="Unassembled WGS sequence"/>
</dbReference>
<reference evidence="2 3" key="1">
    <citation type="submission" date="2023-11" db="EMBL/GenBank/DDBJ databases">
        <title>Halocaridina rubra genome assembly.</title>
        <authorList>
            <person name="Smith C."/>
        </authorList>
    </citation>
    <scope>NUCLEOTIDE SEQUENCE [LARGE SCALE GENOMIC DNA]</scope>
    <source>
        <strain evidence="2">EP-1</strain>
        <tissue evidence="2">Whole</tissue>
    </source>
</reference>
<evidence type="ECO:0000313" key="3">
    <source>
        <dbReference type="Proteomes" id="UP001381693"/>
    </source>
</evidence>
<accession>A0AAN9A7U6</accession>
<organism evidence="2 3">
    <name type="scientific">Halocaridina rubra</name>
    <name type="common">Hawaiian red shrimp</name>
    <dbReference type="NCBI Taxonomy" id="373956"/>
    <lineage>
        <taxon>Eukaryota</taxon>
        <taxon>Metazoa</taxon>
        <taxon>Ecdysozoa</taxon>
        <taxon>Arthropoda</taxon>
        <taxon>Crustacea</taxon>
        <taxon>Multicrustacea</taxon>
        <taxon>Malacostraca</taxon>
        <taxon>Eumalacostraca</taxon>
        <taxon>Eucarida</taxon>
        <taxon>Decapoda</taxon>
        <taxon>Pleocyemata</taxon>
        <taxon>Caridea</taxon>
        <taxon>Atyoidea</taxon>
        <taxon>Atyidae</taxon>
        <taxon>Halocaridina</taxon>
    </lineage>
</organism>
<dbReference type="EMBL" id="JAXCGZ010013258">
    <property type="protein sequence ID" value="KAK7073087.1"/>
    <property type="molecule type" value="Genomic_DNA"/>
</dbReference>
<feature type="region of interest" description="Disordered" evidence="1">
    <location>
        <begin position="1"/>
        <end position="20"/>
    </location>
</feature>
<protein>
    <submittedName>
        <fullName evidence="2">Uncharacterized protein</fullName>
    </submittedName>
</protein>
<comment type="caution">
    <text evidence="2">The sequence shown here is derived from an EMBL/GenBank/DDBJ whole genome shotgun (WGS) entry which is preliminary data.</text>
</comment>
<name>A0AAN9A7U6_HALRR</name>
<proteinExistence type="predicted"/>